<dbReference type="InterPro" id="IPR045249">
    <property type="entry name" value="HARBI1-like"/>
</dbReference>
<keyword evidence="7" id="KW-0539">Nucleus</keyword>
<comment type="similarity">
    <text evidence="3">Belongs to the HARBI1 family.</text>
</comment>
<dbReference type="PANTHER" id="PTHR22930:SF269">
    <property type="entry name" value="NUCLEASE HARBI1-LIKE PROTEIN"/>
    <property type="match status" value="1"/>
</dbReference>
<evidence type="ECO:0000256" key="7">
    <source>
        <dbReference type="ARBA" id="ARBA00023242"/>
    </source>
</evidence>
<dbReference type="Pfam" id="PF13359">
    <property type="entry name" value="DDE_Tnp_4"/>
    <property type="match status" value="1"/>
</dbReference>
<comment type="subcellular location">
    <subcellularLocation>
        <location evidence="2">Nucleus</location>
    </subcellularLocation>
</comment>
<reference evidence="9 10" key="1">
    <citation type="submission" date="2023-11" db="EMBL/GenBank/DDBJ databases">
        <authorList>
            <person name="Hedman E."/>
            <person name="Englund M."/>
            <person name="Stromberg M."/>
            <person name="Nyberg Akerstrom W."/>
            <person name="Nylinder S."/>
            <person name="Jareborg N."/>
            <person name="Kallberg Y."/>
            <person name="Kronander E."/>
        </authorList>
    </citation>
    <scope>NUCLEOTIDE SEQUENCE [LARGE SCALE GENOMIC DNA]</scope>
</reference>
<evidence type="ECO:0000256" key="3">
    <source>
        <dbReference type="ARBA" id="ARBA00006958"/>
    </source>
</evidence>
<accession>A0AAV1M6K8</accession>
<organism evidence="9 10">
    <name type="scientific">Parnassius mnemosyne</name>
    <name type="common">clouded apollo</name>
    <dbReference type="NCBI Taxonomy" id="213953"/>
    <lineage>
        <taxon>Eukaryota</taxon>
        <taxon>Metazoa</taxon>
        <taxon>Ecdysozoa</taxon>
        <taxon>Arthropoda</taxon>
        <taxon>Hexapoda</taxon>
        <taxon>Insecta</taxon>
        <taxon>Pterygota</taxon>
        <taxon>Neoptera</taxon>
        <taxon>Endopterygota</taxon>
        <taxon>Lepidoptera</taxon>
        <taxon>Glossata</taxon>
        <taxon>Ditrysia</taxon>
        <taxon>Papilionoidea</taxon>
        <taxon>Papilionidae</taxon>
        <taxon>Parnassiinae</taxon>
        <taxon>Parnassini</taxon>
        <taxon>Parnassius</taxon>
        <taxon>Driopa</taxon>
    </lineage>
</organism>
<evidence type="ECO:0000259" key="8">
    <source>
        <dbReference type="Pfam" id="PF13359"/>
    </source>
</evidence>
<protein>
    <recommendedName>
        <fullName evidence="8">DDE Tnp4 domain-containing protein</fullName>
    </recommendedName>
</protein>
<dbReference type="InterPro" id="IPR027806">
    <property type="entry name" value="HARBI1_dom"/>
</dbReference>
<sequence length="343" mass="39251">MIQEPSGQFDNFCRMSSIDFEYLLQLIGPRIKKQDTVFRDSIPTKVRLAVTLRFLATGDSFKSLHYLFKISPQVISLIVPEVCKALCEALRSFVKMPQNEHEWLEIAREFEIKWQFPHCLGAIDGKHIKIQSPINSGSEFYNYKHNFSIILLAVADSDYNFLFADVGTHGRMSDGGVFNDSMLYNKIYGPDSFFPQDAPLPDRHLPVPYVFVADGAFALSKRIMKPFPGTPPVGSQNRKFNSRLSRARVVIECAFGIMTSVFGVLKTNILLQPEKASIITLTCVVLHNFLKKSQHSYRMYMPEGNIDNVLEEQQLRSLDQVPIRTTENAREIRNEYASYFYSH</sequence>
<dbReference type="AlphaFoldDB" id="A0AAV1M6K8"/>
<name>A0AAV1M6K8_9NEOP</name>
<dbReference type="GO" id="GO:0005634">
    <property type="term" value="C:nucleus"/>
    <property type="evidence" value="ECO:0007669"/>
    <property type="project" value="UniProtKB-SubCell"/>
</dbReference>
<evidence type="ECO:0000256" key="1">
    <source>
        <dbReference type="ARBA" id="ARBA00001968"/>
    </source>
</evidence>
<gene>
    <name evidence="9" type="ORF">PARMNEM_LOCUS21691</name>
</gene>
<dbReference type="EMBL" id="CAVLGL010000148">
    <property type="protein sequence ID" value="CAK1603298.1"/>
    <property type="molecule type" value="Genomic_DNA"/>
</dbReference>
<evidence type="ECO:0000256" key="4">
    <source>
        <dbReference type="ARBA" id="ARBA00022722"/>
    </source>
</evidence>
<evidence type="ECO:0000313" key="10">
    <source>
        <dbReference type="Proteomes" id="UP001314205"/>
    </source>
</evidence>
<evidence type="ECO:0000256" key="2">
    <source>
        <dbReference type="ARBA" id="ARBA00004123"/>
    </source>
</evidence>
<dbReference type="GO" id="GO:0016787">
    <property type="term" value="F:hydrolase activity"/>
    <property type="evidence" value="ECO:0007669"/>
    <property type="project" value="UniProtKB-KW"/>
</dbReference>
<dbReference type="Proteomes" id="UP001314205">
    <property type="component" value="Unassembled WGS sequence"/>
</dbReference>
<dbReference type="GO" id="GO:0004518">
    <property type="term" value="F:nuclease activity"/>
    <property type="evidence" value="ECO:0007669"/>
    <property type="project" value="UniProtKB-KW"/>
</dbReference>
<comment type="caution">
    <text evidence="9">The sequence shown here is derived from an EMBL/GenBank/DDBJ whole genome shotgun (WGS) entry which is preliminary data.</text>
</comment>
<dbReference type="GO" id="GO:0046872">
    <property type="term" value="F:metal ion binding"/>
    <property type="evidence" value="ECO:0007669"/>
    <property type="project" value="UniProtKB-KW"/>
</dbReference>
<comment type="cofactor">
    <cofactor evidence="1">
        <name>a divalent metal cation</name>
        <dbReference type="ChEBI" id="CHEBI:60240"/>
    </cofactor>
</comment>
<keyword evidence="10" id="KW-1185">Reference proteome</keyword>
<feature type="domain" description="DDE Tnp4" evidence="8">
    <location>
        <begin position="123"/>
        <end position="288"/>
    </location>
</feature>
<keyword evidence="4" id="KW-0540">Nuclease</keyword>
<evidence type="ECO:0000256" key="5">
    <source>
        <dbReference type="ARBA" id="ARBA00022723"/>
    </source>
</evidence>
<proteinExistence type="inferred from homology"/>
<evidence type="ECO:0000313" key="9">
    <source>
        <dbReference type="EMBL" id="CAK1603298.1"/>
    </source>
</evidence>
<dbReference type="PANTHER" id="PTHR22930">
    <property type="match status" value="1"/>
</dbReference>
<evidence type="ECO:0000256" key="6">
    <source>
        <dbReference type="ARBA" id="ARBA00022801"/>
    </source>
</evidence>
<keyword evidence="6" id="KW-0378">Hydrolase</keyword>
<keyword evidence="5" id="KW-0479">Metal-binding</keyword>